<dbReference type="EMBL" id="FZOU01000005">
    <property type="protein sequence ID" value="SNT19163.1"/>
    <property type="molecule type" value="Genomic_DNA"/>
</dbReference>
<dbReference type="PANTHER" id="PTHR35802:SF1">
    <property type="entry name" value="PROTEASE SYNTHASE AND SPORULATION PROTEIN PAI 2"/>
    <property type="match status" value="1"/>
</dbReference>
<sequence>MGAATRYAVGMYTPKHTAETDVDTLRQFVRENPLCALVTQTAAGLVATHLPLILHTEGEGFGVLRGHMARANLHWRDSLQGVQALGIFTGPEHYISAAWYPGKQVHHKDVPTWNYTAVHVYGALRVIEDADWLLAHLRALTDRHEASVGMSWSVDDAAPGFIEHLTRAIVGVELDAVGTPASAAMGELVRSRRPR</sequence>
<dbReference type="PIRSF" id="PIRSF010372">
    <property type="entry name" value="PaiB"/>
    <property type="match status" value="1"/>
</dbReference>
<evidence type="ECO:0000313" key="2">
    <source>
        <dbReference type="Proteomes" id="UP000198356"/>
    </source>
</evidence>
<organism evidence="1 2">
    <name type="scientific">Granulicella rosea</name>
    <dbReference type="NCBI Taxonomy" id="474952"/>
    <lineage>
        <taxon>Bacteria</taxon>
        <taxon>Pseudomonadati</taxon>
        <taxon>Acidobacteriota</taxon>
        <taxon>Terriglobia</taxon>
        <taxon>Terriglobales</taxon>
        <taxon>Acidobacteriaceae</taxon>
        <taxon>Granulicella</taxon>
    </lineage>
</organism>
<dbReference type="PANTHER" id="PTHR35802">
    <property type="entry name" value="PROTEASE SYNTHASE AND SPORULATION PROTEIN PAI 2"/>
    <property type="match status" value="1"/>
</dbReference>
<evidence type="ECO:0000313" key="1">
    <source>
        <dbReference type="EMBL" id="SNT19163.1"/>
    </source>
</evidence>
<dbReference type="InterPro" id="IPR012349">
    <property type="entry name" value="Split_barrel_FMN-bd"/>
</dbReference>
<dbReference type="Pfam" id="PF04299">
    <property type="entry name" value="FMN_bind_2"/>
    <property type="match status" value="1"/>
</dbReference>
<name>A0A239KNH7_9BACT</name>
<dbReference type="Gene3D" id="2.30.110.10">
    <property type="entry name" value="Electron Transport, Fmn-binding Protein, Chain A"/>
    <property type="match status" value="1"/>
</dbReference>
<protein>
    <submittedName>
        <fullName evidence="1">Negative transcriptional regulator, PaiB family</fullName>
    </submittedName>
</protein>
<reference evidence="1 2" key="1">
    <citation type="submission" date="2017-06" db="EMBL/GenBank/DDBJ databases">
        <authorList>
            <person name="Kim H.J."/>
            <person name="Triplett B.A."/>
        </authorList>
    </citation>
    <scope>NUCLEOTIDE SEQUENCE [LARGE SCALE GENOMIC DNA]</scope>
    <source>
        <strain evidence="1 2">DSM 18704</strain>
    </source>
</reference>
<accession>A0A239KNH7</accession>
<dbReference type="SUPFAM" id="SSF50475">
    <property type="entry name" value="FMN-binding split barrel"/>
    <property type="match status" value="1"/>
</dbReference>
<keyword evidence="2" id="KW-1185">Reference proteome</keyword>
<proteinExistence type="predicted"/>
<dbReference type="AlphaFoldDB" id="A0A239KNH7"/>
<gene>
    <name evidence="1" type="ORF">SAMN05421770_10559</name>
</gene>
<dbReference type="InterPro" id="IPR007396">
    <property type="entry name" value="TR_PAI2-type"/>
</dbReference>
<dbReference type="Proteomes" id="UP000198356">
    <property type="component" value="Unassembled WGS sequence"/>
</dbReference>